<dbReference type="AlphaFoldDB" id="A0A9P6WSY7"/>
<reference evidence="1" key="1">
    <citation type="journal article" date="2020" name="Microb. Genom.">
        <title>Genetic diversity of clinical and environmental Mucorales isolates obtained from an investigation of mucormycosis cases among solid organ transplant recipients.</title>
        <authorList>
            <person name="Nguyen M.H."/>
            <person name="Kaul D."/>
            <person name="Muto C."/>
            <person name="Cheng S.J."/>
            <person name="Richter R.A."/>
            <person name="Bruno V.M."/>
            <person name="Liu G."/>
            <person name="Beyhan S."/>
            <person name="Sundermann A.J."/>
            <person name="Mounaud S."/>
            <person name="Pasculle A.W."/>
            <person name="Nierman W.C."/>
            <person name="Driscoll E."/>
            <person name="Cumbie R."/>
            <person name="Clancy C.J."/>
            <person name="Dupont C.L."/>
        </authorList>
    </citation>
    <scope>NUCLEOTIDE SEQUENCE</scope>
    <source>
        <strain evidence="1">GL11</strain>
    </source>
</reference>
<organism evidence="1 2">
    <name type="scientific">Rhizopus oryzae</name>
    <name type="common">Mucormycosis agent</name>
    <name type="synonym">Rhizopus arrhizus var. delemar</name>
    <dbReference type="NCBI Taxonomy" id="64495"/>
    <lineage>
        <taxon>Eukaryota</taxon>
        <taxon>Fungi</taxon>
        <taxon>Fungi incertae sedis</taxon>
        <taxon>Mucoromycota</taxon>
        <taxon>Mucoromycotina</taxon>
        <taxon>Mucoromycetes</taxon>
        <taxon>Mucorales</taxon>
        <taxon>Mucorineae</taxon>
        <taxon>Rhizopodaceae</taxon>
        <taxon>Rhizopus</taxon>
    </lineage>
</organism>
<comment type="caution">
    <text evidence="1">The sequence shown here is derived from an EMBL/GenBank/DDBJ whole genome shotgun (WGS) entry which is preliminary data.</text>
</comment>
<name>A0A9P6WSY7_RHIOR</name>
<gene>
    <name evidence="1" type="ORF">G6F64_014697</name>
</gene>
<dbReference type="Proteomes" id="UP000716291">
    <property type="component" value="Unassembled WGS sequence"/>
</dbReference>
<keyword evidence="2" id="KW-1185">Reference proteome</keyword>
<protein>
    <submittedName>
        <fullName evidence="1">Uncharacterized protein</fullName>
    </submittedName>
</protein>
<evidence type="ECO:0000313" key="1">
    <source>
        <dbReference type="EMBL" id="KAG1277848.1"/>
    </source>
</evidence>
<proteinExistence type="predicted"/>
<evidence type="ECO:0000313" key="2">
    <source>
        <dbReference type="Proteomes" id="UP000716291"/>
    </source>
</evidence>
<accession>A0A9P6WSY7</accession>
<sequence>MQFRPGRTEVFEFERVSAGTAVETRADLGVGRGDLHVDGRQLQVTVHSLGHVGSGVGVAVLEDARGREIARTEVPAMAAPTDLQPKTVRVLLPLPAGDRSGLRVRVALADGGEEVTRLNNVAAVPQ</sequence>
<dbReference type="EMBL" id="JAANQT010009263">
    <property type="protein sequence ID" value="KAG1277848.1"/>
    <property type="molecule type" value="Genomic_DNA"/>
</dbReference>